<dbReference type="GO" id="GO:0055085">
    <property type="term" value="P:transmembrane transport"/>
    <property type="evidence" value="ECO:0007669"/>
    <property type="project" value="InterPro"/>
</dbReference>
<feature type="transmembrane region" description="Helical" evidence="7">
    <location>
        <begin position="32"/>
        <end position="50"/>
    </location>
</feature>
<dbReference type="InterPro" id="IPR000515">
    <property type="entry name" value="MetI-like"/>
</dbReference>
<proteinExistence type="inferred from homology"/>
<evidence type="ECO:0000256" key="7">
    <source>
        <dbReference type="RuleBase" id="RU363032"/>
    </source>
</evidence>
<dbReference type="CDD" id="cd06261">
    <property type="entry name" value="TM_PBP2"/>
    <property type="match status" value="1"/>
</dbReference>
<feature type="transmembrane region" description="Helical" evidence="7">
    <location>
        <begin position="132"/>
        <end position="152"/>
    </location>
</feature>
<evidence type="ECO:0000256" key="2">
    <source>
        <dbReference type="ARBA" id="ARBA00022448"/>
    </source>
</evidence>
<name>A0A1R1AY60_PAELA</name>
<accession>A0A1R1AY60</accession>
<feature type="transmembrane region" description="Helical" evidence="7">
    <location>
        <begin position="195"/>
        <end position="214"/>
    </location>
</feature>
<feature type="domain" description="ABC transmembrane type-1" evidence="8">
    <location>
        <begin position="92"/>
        <end position="307"/>
    </location>
</feature>
<dbReference type="STRING" id="1401.BK123_20930"/>
<dbReference type="Gene3D" id="1.10.3720.10">
    <property type="entry name" value="MetI-like"/>
    <property type="match status" value="1"/>
</dbReference>
<dbReference type="PROSITE" id="PS50928">
    <property type="entry name" value="ABC_TM1"/>
    <property type="match status" value="1"/>
</dbReference>
<comment type="similarity">
    <text evidence="7">Belongs to the binding-protein-dependent transport system permease family.</text>
</comment>
<evidence type="ECO:0000313" key="9">
    <source>
        <dbReference type="EMBL" id="OME90816.1"/>
    </source>
</evidence>
<keyword evidence="6 7" id="KW-0472">Membrane</keyword>
<dbReference type="EMBL" id="MRTF01000007">
    <property type="protein sequence ID" value="OME90816.1"/>
    <property type="molecule type" value="Genomic_DNA"/>
</dbReference>
<dbReference type="InterPro" id="IPR050809">
    <property type="entry name" value="UgpAE/MalFG_permease"/>
</dbReference>
<dbReference type="PANTHER" id="PTHR43227:SF11">
    <property type="entry name" value="BLL4140 PROTEIN"/>
    <property type="match status" value="1"/>
</dbReference>
<dbReference type="InterPro" id="IPR035906">
    <property type="entry name" value="MetI-like_sf"/>
</dbReference>
<evidence type="ECO:0000259" key="8">
    <source>
        <dbReference type="PROSITE" id="PS50928"/>
    </source>
</evidence>
<reference evidence="9 10" key="1">
    <citation type="submission" date="2016-11" db="EMBL/GenBank/DDBJ databases">
        <title>Paenibacillus species isolates.</title>
        <authorList>
            <person name="Beno S.M."/>
        </authorList>
    </citation>
    <scope>NUCLEOTIDE SEQUENCE [LARGE SCALE GENOMIC DNA]</scope>
    <source>
        <strain evidence="9 10">FSL F4-0100</strain>
    </source>
</reference>
<organism evidence="9 10">
    <name type="scientific">Paenibacillus lautus</name>
    <name type="common">Bacillus lautus</name>
    <dbReference type="NCBI Taxonomy" id="1401"/>
    <lineage>
        <taxon>Bacteria</taxon>
        <taxon>Bacillati</taxon>
        <taxon>Bacillota</taxon>
        <taxon>Bacilli</taxon>
        <taxon>Bacillales</taxon>
        <taxon>Paenibacillaceae</taxon>
        <taxon>Paenibacillus</taxon>
    </lineage>
</organism>
<comment type="caution">
    <text evidence="9">The sequence shown here is derived from an EMBL/GenBank/DDBJ whole genome shotgun (WGS) entry which is preliminary data.</text>
</comment>
<evidence type="ECO:0000256" key="3">
    <source>
        <dbReference type="ARBA" id="ARBA00022475"/>
    </source>
</evidence>
<feature type="transmembrane region" description="Helical" evidence="7">
    <location>
        <begin position="96"/>
        <end position="120"/>
    </location>
</feature>
<dbReference type="SUPFAM" id="SSF161098">
    <property type="entry name" value="MetI-like"/>
    <property type="match status" value="1"/>
</dbReference>
<evidence type="ECO:0000256" key="6">
    <source>
        <dbReference type="ARBA" id="ARBA00023136"/>
    </source>
</evidence>
<sequence length="336" mass="38837">MTPTSSTETFKGLPKFMSETKGFWRYLIRYRAFYIMLVPGILYFLLFKYLPLMGSFIAFQDYNIFKGYAGSDWVGFQWFQQLFAYNNFGRLMSNTLIISLYQIVFAFPLPILLACLLNEVRHMAYKRIVQTVLYLPHFLSWTIVFGLTYMLLSPSNGLVNQLLHSFSGETISFLQKPEYFRTIIISSGIWKEMGWNAIIFIAALAGISPSLYEAAKMDGANRWRQFLNISLPGLLPAIMILLLLKIGHIFDSGFEQIYQFLNPATFETGDVLDTYMYRVGILQGQYSITTAIGLFKSVIGFILLVVANRISKWTAKEFTRRSNEHENQTNDRRSYF</sequence>
<comment type="subcellular location">
    <subcellularLocation>
        <location evidence="1 7">Cell membrane</location>
        <topology evidence="1 7">Multi-pass membrane protein</topology>
    </subcellularLocation>
</comment>
<feature type="transmembrane region" description="Helical" evidence="7">
    <location>
        <begin position="286"/>
        <end position="307"/>
    </location>
</feature>
<gene>
    <name evidence="9" type="ORF">BK123_20930</name>
</gene>
<evidence type="ECO:0000256" key="4">
    <source>
        <dbReference type="ARBA" id="ARBA00022692"/>
    </source>
</evidence>
<dbReference type="RefSeq" id="WP_076324308.1">
    <property type="nucleotide sequence ID" value="NZ_MRTF01000007.1"/>
</dbReference>
<dbReference type="AlphaFoldDB" id="A0A1R1AY60"/>
<feature type="transmembrane region" description="Helical" evidence="7">
    <location>
        <begin position="226"/>
        <end position="244"/>
    </location>
</feature>
<keyword evidence="5 7" id="KW-1133">Transmembrane helix</keyword>
<keyword evidence="2 7" id="KW-0813">Transport</keyword>
<dbReference type="GO" id="GO:0005886">
    <property type="term" value="C:plasma membrane"/>
    <property type="evidence" value="ECO:0007669"/>
    <property type="project" value="UniProtKB-SubCell"/>
</dbReference>
<dbReference type="PANTHER" id="PTHR43227">
    <property type="entry name" value="BLL4140 PROTEIN"/>
    <property type="match status" value="1"/>
</dbReference>
<protein>
    <submittedName>
        <fullName evidence="9">Protein lplB</fullName>
    </submittedName>
</protein>
<evidence type="ECO:0000256" key="5">
    <source>
        <dbReference type="ARBA" id="ARBA00022989"/>
    </source>
</evidence>
<dbReference type="Proteomes" id="UP000187074">
    <property type="component" value="Unassembled WGS sequence"/>
</dbReference>
<keyword evidence="3" id="KW-1003">Cell membrane</keyword>
<keyword evidence="4 7" id="KW-0812">Transmembrane</keyword>
<evidence type="ECO:0000313" key="10">
    <source>
        <dbReference type="Proteomes" id="UP000187074"/>
    </source>
</evidence>
<evidence type="ECO:0000256" key="1">
    <source>
        <dbReference type="ARBA" id="ARBA00004651"/>
    </source>
</evidence>
<dbReference type="Pfam" id="PF00528">
    <property type="entry name" value="BPD_transp_1"/>
    <property type="match status" value="1"/>
</dbReference>